<dbReference type="InterPro" id="IPR011990">
    <property type="entry name" value="TPR-like_helical_dom_sf"/>
</dbReference>
<evidence type="ECO:0000313" key="3">
    <source>
        <dbReference type="Proteomes" id="UP000192934"/>
    </source>
</evidence>
<dbReference type="Gene3D" id="1.25.40.10">
    <property type="entry name" value="Tetratricopeptide repeat domain"/>
    <property type="match status" value="1"/>
</dbReference>
<dbReference type="OrthoDB" id="7596664at2"/>
<accession>A0A1X7G0L2</accession>
<proteinExistence type="predicted"/>
<organism evidence="2 3">
    <name type="scientific">Allosphingosinicella indica</name>
    <dbReference type="NCBI Taxonomy" id="941907"/>
    <lineage>
        <taxon>Bacteria</taxon>
        <taxon>Pseudomonadati</taxon>
        <taxon>Pseudomonadota</taxon>
        <taxon>Alphaproteobacteria</taxon>
        <taxon>Sphingomonadales</taxon>
        <taxon>Sphingomonadaceae</taxon>
        <taxon>Allosphingosinicella</taxon>
    </lineage>
</organism>
<feature type="signal peptide" evidence="1">
    <location>
        <begin position="1"/>
        <end position="21"/>
    </location>
</feature>
<dbReference type="Proteomes" id="UP000192934">
    <property type="component" value="Chromosome I"/>
</dbReference>
<keyword evidence="3" id="KW-1185">Reference proteome</keyword>
<evidence type="ECO:0008006" key="4">
    <source>
        <dbReference type="Google" id="ProtNLM"/>
    </source>
</evidence>
<evidence type="ECO:0000256" key="1">
    <source>
        <dbReference type="SAM" id="SignalP"/>
    </source>
</evidence>
<evidence type="ECO:0000313" key="2">
    <source>
        <dbReference type="EMBL" id="SMF61527.1"/>
    </source>
</evidence>
<dbReference type="EMBL" id="LT840185">
    <property type="protein sequence ID" value="SMF61527.1"/>
    <property type="molecule type" value="Genomic_DNA"/>
</dbReference>
<dbReference type="STRING" id="941907.SAMN06295910_0517"/>
<keyword evidence="1" id="KW-0732">Signal</keyword>
<gene>
    <name evidence="2" type="ORF">SAMN06295910_0517</name>
</gene>
<sequence>MRIYAAAVAACIAVCATPAVAQSPRELLASAAFTARDKATALARIEAALDAAEDILKRDPDNHEALLQRAVGIGYRGKLKRNRHDVQAARKGFEALVKANPRDAEAQLALAGWHLGAIIELGPIVARTVLGARKAQGMQALDRAVALAGGRAFIPAYASLTRIQLDPAAVAPARSLAEAAVESRVANPVDRVMQRNAATLLALLKGGNGKAAAAQAERLMPFGRFDS</sequence>
<dbReference type="AlphaFoldDB" id="A0A1X7G0L2"/>
<protein>
    <recommendedName>
        <fullName evidence="4">Tetratricopeptide repeat protein</fullName>
    </recommendedName>
</protein>
<dbReference type="RefSeq" id="WP_085217383.1">
    <property type="nucleotide sequence ID" value="NZ_LT840185.1"/>
</dbReference>
<reference evidence="3" key="1">
    <citation type="submission" date="2017-04" db="EMBL/GenBank/DDBJ databases">
        <authorList>
            <person name="Varghese N."/>
            <person name="Submissions S."/>
        </authorList>
    </citation>
    <scope>NUCLEOTIDE SEQUENCE [LARGE SCALE GENOMIC DNA]</scope>
    <source>
        <strain evidence="3">Dd16</strain>
    </source>
</reference>
<feature type="chain" id="PRO_5012688241" description="Tetratricopeptide repeat protein" evidence="1">
    <location>
        <begin position="22"/>
        <end position="227"/>
    </location>
</feature>
<name>A0A1X7G0L2_9SPHN</name>
<dbReference type="SUPFAM" id="SSF48452">
    <property type="entry name" value="TPR-like"/>
    <property type="match status" value="1"/>
</dbReference>